<evidence type="ECO:0008006" key="3">
    <source>
        <dbReference type="Google" id="ProtNLM"/>
    </source>
</evidence>
<proteinExistence type="predicted"/>
<reference evidence="1 2" key="2">
    <citation type="submission" date="2016-08" db="EMBL/GenBank/DDBJ databases">
        <title>Pervasive Adenine N6-methylation of Active Genes in Fungi.</title>
        <authorList>
            <consortium name="DOE Joint Genome Institute"/>
            <person name="Mondo S.J."/>
            <person name="Dannebaum R.O."/>
            <person name="Kuo R.C."/>
            <person name="Labutti K."/>
            <person name="Haridas S."/>
            <person name="Kuo A."/>
            <person name="Salamov A."/>
            <person name="Ahrendt S.R."/>
            <person name="Lipzen A."/>
            <person name="Sullivan W."/>
            <person name="Andreopoulos W.B."/>
            <person name="Clum A."/>
            <person name="Lindquist E."/>
            <person name="Daum C."/>
            <person name="Ramamoorthy G.K."/>
            <person name="Gryganskyi A."/>
            <person name="Culley D."/>
            <person name="Magnuson J.K."/>
            <person name="James T.Y."/>
            <person name="O'Malley M.A."/>
            <person name="Stajich J.E."/>
            <person name="Spatafora J.W."/>
            <person name="Visel A."/>
            <person name="Grigoriev I.V."/>
        </authorList>
    </citation>
    <scope>NUCLEOTIDE SEQUENCE [LARGE SCALE GENOMIC DNA]</scope>
    <source>
        <strain evidence="1 2">S4</strain>
    </source>
</reference>
<name>A0A1Y1XGP3_9FUNG</name>
<accession>A0A1Y1XGP3</accession>
<dbReference type="Proteomes" id="UP000193944">
    <property type="component" value="Unassembled WGS sequence"/>
</dbReference>
<dbReference type="AlphaFoldDB" id="A0A1Y1XGP3"/>
<comment type="caution">
    <text evidence="1">The sequence shown here is derived from an EMBL/GenBank/DDBJ whole genome shotgun (WGS) entry which is preliminary data.</text>
</comment>
<organism evidence="1 2">
    <name type="scientific">Anaeromyces robustus</name>
    <dbReference type="NCBI Taxonomy" id="1754192"/>
    <lineage>
        <taxon>Eukaryota</taxon>
        <taxon>Fungi</taxon>
        <taxon>Fungi incertae sedis</taxon>
        <taxon>Chytridiomycota</taxon>
        <taxon>Chytridiomycota incertae sedis</taxon>
        <taxon>Neocallimastigomycetes</taxon>
        <taxon>Neocallimastigales</taxon>
        <taxon>Neocallimastigaceae</taxon>
        <taxon>Anaeromyces</taxon>
    </lineage>
</organism>
<evidence type="ECO:0000313" key="1">
    <source>
        <dbReference type="EMBL" id="ORX84930.1"/>
    </source>
</evidence>
<gene>
    <name evidence="1" type="ORF">BCR32DRAFT_276674</name>
</gene>
<keyword evidence="2" id="KW-1185">Reference proteome</keyword>
<dbReference type="OrthoDB" id="25399at2759"/>
<dbReference type="EMBL" id="MCFG01000043">
    <property type="protein sequence ID" value="ORX84930.1"/>
    <property type="molecule type" value="Genomic_DNA"/>
</dbReference>
<protein>
    <recommendedName>
        <fullName evidence="3">Alcohol acetyltransferase</fullName>
    </recommendedName>
</protein>
<sequence length="429" mass="50581">MFEEFKKIDHRIIRPINGNEFFITSSLLNLTDFFPKFSIEDFKKRAQENLSKIKVFNYALKKINNYYFWIEKPFKIHIQEIPWKEEEELDHYLKSENKIILPFDPINDEEEKDVLLLYNFKICQLQKSNQTKLTFSALHPVCDGRTIFYMFDLIRKIINGETLEPDHESLPSFDLKEIFTNLENPSILEDGNPPEPWNQIKPLNILPKIELPIQYITLHYLFDYPPIEKFCLENNITIQCMLMAMLTRATRRYKNLSKETALWVGTPFDTRSSKYASEEHKNKKFYCNTSFIFPCVQGQNSLLEDLKHCAQQLSEAKNTKDYIKHIMFGSTIIDPKTLEFKPKGMFPSGHHQAIVNGSNIGKINGNKPLFQLVSLTPFPDAYSHVYHSYYTEETLFICSQMPFNIDKLYIDLIKEEMDKIFIPENIPKY</sequence>
<reference evidence="1 2" key="1">
    <citation type="submission" date="2016-08" db="EMBL/GenBank/DDBJ databases">
        <title>A Parts List for Fungal Cellulosomes Revealed by Comparative Genomics.</title>
        <authorList>
            <consortium name="DOE Joint Genome Institute"/>
            <person name="Haitjema C.H."/>
            <person name="Gilmore S.P."/>
            <person name="Henske J.K."/>
            <person name="Solomon K.V."/>
            <person name="De Groot R."/>
            <person name="Kuo A."/>
            <person name="Mondo S.J."/>
            <person name="Salamov A.A."/>
            <person name="Labutti K."/>
            <person name="Zhao Z."/>
            <person name="Chiniquy J."/>
            <person name="Barry K."/>
            <person name="Brewer H.M."/>
            <person name="Purvine S.O."/>
            <person name="Wright A.T."/>
            <person name="Boxma B."/>
            <person name="Van Alen T."/>
            <person name="Hackstein J.H."/>
            <person name="Baker S.E."/>
            <person name="Grigoriev I.V."/>
            <person name="O'Malley M.A."/>
        </authorList>
    </citation>
    <scope>NUCLEOTIDE SEQUENCE [LARGE SCALE GENOMIC DNA]</scope>
    <source>
        <strain evidence="1 2">S4</strain>
    </source>
</reference>
<evidence type="ECO:0000313" key="2">
    <source>
        <dbReference type="Proteomes" id="UP000193944"/>
    </source>
</evidence>